<dbReference type="AlphaFoldDB" id="A0A1S1YTW0"/>
<protein>
    <recommendedName>
        <fullName evidence="3">Secretion system C-terminal sorting domain-containing protein</fullName>
    </recommendedName>
</protein>
<name>A0A1S1YTW0_FLAPC</name>
<dbReference type="RefSeq" id="WP_052431887.1">
    <property type="nucleotide sequence ID" value="NZ_JRYR02000002.1"/>
</dbReference>
<sequence>MRGLITYLVNCVVFLIILLPHQIYSQTKKDFYLSEKKGDTTDFIFTSLKNWESHQWYDDRGTPLNTYPSDLSTVVLRESENLIINFSTEKDSLILTGVRNTSQNKPSLVSINTNDEFTINIGSFIFYNGNLHLEGYTLLSTNSITFPNKVGLVKVEKNAELIVEGSYSAQNQGSNHYSIEVKGEATFGALNAQTKFGVLVAETGYCVLKNIMESKNNLDLKICGTMEIKNFKAKNGLSVDLCGSKGANCMKDDGNGGRLLIDGEFSCRNSISVNNCGYISANDSNCDCIICDGDIDLPVELIYFKGQITPTGHLLLWETVSEHNSSHFNIQVSDDRRNWRTIGTVQGAGYSQVNLKYEYHNENNLGEYYRLEQVDFDSEKEYFGIVSFNNVGEEFTAKVYPTVVQPSQQVNIEMRNINTNFPVVAVLYDVEGVVMDQKILVDEPSNHLTSFYEIPKIVNSGVYLLLISNARKSVTEKIVIP</sequence>
<evidence type="ECO:0008006" key="3">
    <source>
        <dbReference type="Google" id="ProtNLM"/>
    </source>
</evidence>
<evidence type="ECO:0000313" key="2">
    <source>
        <dbReference type="Proteomes" id="UP000179797"/>
    </source>
</evidence>
<proteinExistence type="predicted"/>
<reference evidence="1 2" key="1">
    <citation type="journal article" date="2012" name="Int. J. Syst. Evol. Microbiol.">
        <title>Flammeovirga pacifica sp. nov., isolated from deep-sea sediment.</title>
        <authorList>
            <person name="Xu H."/>
            <person name="Fu Y."/>
            <person name="Yang N."/>
            <person name="Ding Z."/>
            <person name="Lai Q."/>
            <person name="Zeng R."/>
        </authorList>
    </citation>
    <scope>NUCLEOTIDE SEQUENCE [LARGE SCALE GENOMIC DNA]</scope>
    <source>
        <strain evidence="2">DSM 24597 / LMG 26175 / WPAGA1</strain>
    </source>
</reference>
<organism evidence="1 2">
    <name type="scientific">Flammeovirga pacifica</name>
    <dbReference type="NCBI Taxonomy" id="915059"/>
    <lineage>
        <taxon>Bacteria</taxon>
        <taxon>Pseudomonadati</taxon>
        <taxon>Bacteroidota</taxon>
        <taxon>Cytophagia</taxon>
        <taxon>Cytophagales</taxon>
        <taxon>Flammeovirgaceae</taxon>
        <taxon>Flammeovirga</taxon>
    </lineage>
</organism>
<dbReference type="STRING" id="915059.NH26_22160"/>
<dbReference type="Proteomes" id="UP000179797">
    <property type="component" value="Unassembled WGS sequence"/>
</dbReference>
<accession>A0A1S1YTW0</accession>
<dbReference type="EMBL" id="JRYR02000002">
    <property type="protein sequence ID" value="OHX64303.1"/>
    <property type="molecule type" value="Genomic_DNA"/>
</dbReference>
<evidence type="ECO:0000313" key="1">
    <source>
        <dbReference type="EMBL" id="OHX64303.1"/>
    </source>
</evidence>
<comment type="caution">
    <text evidence="1">The sequence shown here is derived from an EMBL/GenBank/DDBJ whole genome shotgun (WGS) entry which is preliminary data.</text>
</comment>
<dbReference type="OrthoDB" id="9803616at2"/>
<keyword evidence="2" id="KW-1185">Reference proteome</keyword>
<gene>
    <name evidence="1" type="ORF">NH26_22160</name>
</gene>